<feature type="compositionally biased region" description="Polar residues" evidence="6">
    <location>
        <begin position="120"/>
        <end position="131"/>
    </location>
</feature>
<dbReference type="GO" id="GO:0003700">
    <property type="term" value="F:DNA-binding transcription factor activity"/>
    <property type="evidence" value="ECO:0007669"/>
    <property type="project" value="InterPro"/>
</dbReference>
<comment type="subcellular location">
    <subcellularLocation>
        <location evidence="1">Nucleus</location>
    </subcellularLocation>
</comment>
<sequence>MYRGVRQRPWGKWAAEIRDPRQGQRVWLGTFDTSDEAARAYDAAARSIRGSAAICNFPEGDTPQPPPARLLAGMAKCNKAKALVSDDTSKPKQSKRARVSTPEASSSSHDSSSTAVNASTTEATSKSGASMSLLQRTSSEAGISLPIFGEPLPALSLPKDSQFWPEASAGIAPSCESSPSLCAVLEEESMPYHLAEELPGSMQRMSFLDLYDLDTSDMMGASPALEGIWSTIGRLPVH</sequence>
<dbReference type="InterPro" id="IPR036955">
    <property type="entry name" value="AP2/ERF_dom_sf"/>
</dbReference>
<keyword evidence="3" id="KW-0238">DNA-binding</keyword>
<evidence type="ECO:0000256" key="4">
    <source>
        <dbReference type="ARBA" id="ARBA00023163"/>
    </source>
</evidence>
<dbReference type="PANTHER" id="PTHR31190:SF473">
    <property type="entry name" value="OS05G0437100 PROTEIN"/>
    <property type="match status" value="1"/>
</dbReference>
<dbReference type="GO" id="GO:0005634">
    <property type="term" value="C:nucleus"/>
    <property type="evidence" value="ECO:0007669"/>
    <property type="project" value="UniProtKB-SubCell"/>
</dbReference>
<dbReference type="InterPro" id="IPR044808">
    <property type="entry name" value="ERF_plant"/>
</dbReference>
<dbReference type="PROSITE" id="PS51032">
    <property type="entry name" value="AP2_ERF"/>
    <property type="match status" value="1"/>
</dbReference>
<keyword evidence="2" id="KW-0805">Transcription regulation</keyword>
<dbReference type="EMBL" id="JALJOR010000002">
    <property type="protein sequence ID" value="KAK9823558.1"/>
    <property type="molecule type" value="Genomic_DNA"/>
</dbReference>
<comment type="caution">
    <text evidence="8">The sequence shown here is derived from an EMBL/GenBank/DDBJ whole genome shotgun (WGS) entry which is preliminary data.</text>
</comment>
<reference evidence="8 9" key="1">
    <citation type="journal article" date="2024" name="Nat. Commun.">
        <title>Phylogenomics reveals the evolutionary origins of lichenization in chlorophyte algae.</title>
        <authorList>
            <person name="Puginier C."/>
            <person name="Libourel C."/>
            <person name="Otte J."/>
            <person name="Skaloud P."/>
            <person name="Haon M."/>
            <person name="Grisel S."/>
            <person name="Petersen M."/>
            <person name="Berrin J.G."/>
            <person name="Delaux P.M."/>
            <person name="Dal Grande F."/>
            <person name="Keller J."/>
        </authorList>
    </citation>
    <scope>NUCLEOTIDE SEQUENCE [LARGE SCALE GENOMIC DNA]</scope>
    <source>
        <strain evidence="8 9">SAG 2043</strain>
    </source>
</reference>
<dbReference type="Proteomes" id="UP001489004">
    <property type="component" value="Unassembled WGS sequence"/>
</dbReference>
<keyword evidence="5" id="KW-0539">Nucleus</keyword>
<evidence type="ECO:0000313" key="8">
    <source>
        <dbReference type="EMBL" id="KAK9823558.1"/>
    </source>
</evidence>
<keyword evidence="9" id="KW-1185">Reference proteome</keyword>
<evidence type="ECO:0000313" key="9">
    <source>
        <dbReference type="Proteomes" id="UP001489004"/>
    </source>
</evidence>
<feature type="domain" description="AP2/ERF" evidence="7">
    <location>
        <begin position="1"/>
        <end position="58"/>
    </location>
</feature>
<dbReference type="GO" id="GO:0009873">
    <property type="term" value="P:ethylene-activated signaling pathway"/>
    <property type="evidence" value="ECO:0007669"/>
    <property type="project" value="InterPro"/>
</dbReference>
<evidence type="ECO:0000256" key="6">
    <source>
        <dbReference type="SAM" id="MobiDB-lite"/>
    </source>
</evidence>
<evidence type="ECO:0000256" key="1">
    <source>
        <dbReference type="ARBA" id="ARBA00004123"/>
    </source>
</evidence>
<evidence type="ECO:0000256" key="3">
    <source>
        <dbReference type="ARBA" id="ARBA00023125"/>
    </source>
</evidence>
<dbReference type="GO" id="GO:0003677">
    <property type="term" value="F:DNA binding"/>
    <property type="evidence" value="ECO:0007669"/>
    <property type="project" value="UniProtKB-KW"/>
</dbReference>
<dbReference type="AlphaFoldDB" id="A0AAW1QQS3"/>
<dbReference type="PRINTS" id="PR00367">
    <property type="entry name" value="ETHRSPELEMNT"/>
</dbReference>
<organism evidence="8 9">
    <name type="scientific">[Myrmecia] bisecta</name>
    <dbReference type="NCBI Taxonomy" id="41462"/>
    <lineage>
        <taxon>Eukaryota</taxon>
        <taxon>Viridiplantae</taxon>
        <taxon>Chlorophyta</taxon>
        <taxon>core chlorophytes</taxon>
        <taxon>Trebouxiophyceae</taxon>
        <taxon>Trebouxiales</taxon>
        <taxon>Trebouxiaceae</taxon>
        <taxon>Myrmecia</taxon>
    </lineage>
</organism>
<keyword evidence="4" id="KW-0804">Transcription</keyword>
<name>A0AAW1QQS3_9CHLO</name>
<accession>A0AAW1QQS3</accession>
<gene>
    <name evidence="8" type="ORF">WJX72_003734</name>
</gene>
<protein>
    <recommendedName>
        <fullName evidence="7">AP2/ERF domain-containing protein</fullName>
    </recommendedName>
</protein>
<evidence type="ECO:0000256" key="5">
    <source>
        <dbReference type="ARBA" id="ARBA00023242"/>
    </source>
</evidence>
<dbReference type="PANTHER" id="PTHR31190">
    <property type="entry name" value="DNA-BINDING DOMAIN"/>
    <property type="match status" value="1"/>
</dbReference>
<proteinExistence type="predicted"/>
<dbReference type="Gene3D" id="3.30.730.10">
    <property type="entry name" value="AP2/ERF domain"/>
    <property type="match status" value="1"/>
</dbReference>
<dbReference type="CDD" id="cd00018">
    <property type="entry name" value="AP2"/>
    <property type="match status" value="1"/>
</dbReference>
<feature type="region of interest" description="Disordered" evidence="6">
    <location>
        <begin position="82"/>
        <end position="131"/>
    </location>
</feature>
<dbReference type="SMART" id="SM00380">
    <property type="entry name" value="AP2"/>
    <property type="match status" value="1"/>
</dbReference>
<evidence type="ECO:0000256" key="2">
    <source>
        <dbReference type="ARBA" id="ARBA00023015"/>
    </source>
</evidence>
<dbReference type="InterPro" id="IPR016177">
    <property type="entry name" value="DNA-bd_dom_sf"/>
</dbReference>
<dbReference type="Pfam" id="PF00847">
    <property type="entry name" value="AP2"/>
    <property type="match status" value="1"/>
</dbReference>
<dbReference type="FunFam" id="3.30.730.10:FF:000001">
    <property type="entry name" value="Ethylene-responsive transcription factor 2"/>
    <property type="match status" value="1"/>
</dbReference>
<dbReference type="SUPFAM" id="SSF54171">
    <property type="entry name" value="DNA-binding domain"/>
    <property type="match status" value="1"/>
</dbReference>
<feature type="compositionally biased region" description="Low complexity" evidence="6">
    <location>
        <begin position="104"/>
        <end position="119"/>
    </location>
</feature>
<dbReference type="InterPro" id="IPR001471">
    <property type="entry name" value="AP2/ERF_dom"/>
</dbReference>
<evidence type="ECO:0000259" key="7">
    <source>
        <dbReference type="PROSITE" id="PS51032"/>
    </source>
</evidence>